<dbReference type="InterPro" id="IPR028082">
    <property type="entry name" value="Peripla_BP_I"/>
</dbReference>
<keyword evidence="8 12" id="KW-1133">Transmembrane helix</keyword>
<feature type="transmembrane region" description="Helical" evidence="12">
    <location>
        <begin position="205"/>
        <end position="229"/>
    </location>
</feature>
<dbReference type="EMBL" id="CP121472">
    <property type="protein sequence ID" value="WPL19869.1"/>
    <property type="molecule type" value="Genomic_DNA"/>
</dbReference>
<gene>
    <name evidence="14" type="primary">chvE</name>
    <name evidence="14" type="ORF">Thiowin_05016</name>
</gene>
<evidence type="ECO:0000256" key="7">
    <source>
        <dbReference type="ARBA" id="ARBA00022692"/>
    </source>
</evidence>
<dbReference type="Gene3D" id="3.40.50.2300">
    <property type="match status" value="2"/>
</dbReference>
<feature type="transmembrane region" description="Helical" evidence="12">
    <location>
        <begin position="51"/>
        <end position="84"/>
    </location>
</feature>
<evidence type="ECO:0000259" key="13">
    <source>
        <dbReference type="Pfam" id="PF13407"/>
    </source>
</evidence>
<keyword evidence="9 12" id="KW-0472">Membrane</keyword>
<keyword evidence="7 12" id="KW-0812">Transmembrane</keyword>
<evidence type="ECO:0000256" key="8">
    <source>
        <dbReference type="ARBA" id="ARBA00022989"/>
    </source>
</evidence>
<dbReference type="NCBIfam" id="NF040906">
    <property type="entry name" value="GguB"/>
    <property type="match status" value="1"/>
</dbReference>
<evidence type="ECO:0000256" key="11">
    <source>
        <dbReference type="ARBA" id="ARBA00035686"/>
    </source>
</evidence>
<keyword evidence="4" id="KW-1003">Cell membrane</keyword>
<protein>
    <recommendedName>
        <fullName evidence="11">Xylose transport system permease protein XylH</fullName>
    </recommendedName>
</protein>
<accession>A0ABZ0SHG6</accession>
<comment type="similarity">
    <text evidence="2">Belongs to the binding-protein-dependent transport system permease family. AraH/RbsC subfamily.</text>
</comment>
<dbReference type="InterPro" id="IPR025997">
    <property type="entry name" value="SBP_2_dom"/>
</dbReference>
<dbReference type="CDD" id="cd06579">
    <property type="entry name" value="TM_PBP1_transp_AraH_like"/>
    <property type="match status" value="1"/>
</dbReference>
<feature type="domain" description="Periplasmic binding protein" evidence="13">
    <location>
        <begin position="462"/>
        <end position="733"/>
    </location>
</feature>
<keyword evidence="6" id="KW-0762">Sugar transport</keyword>
<dbReference type="Proteomes" id="UP001432180">
    <property type="component" value="Chromosome"/>
</dbReference>
<feature type="transmembrane region" description="Helical" evidence="12">
    <location>
        <begin position="175"/>
        <end position="193"/>
    </location>
</feature>
<evidence type="ECO:0000256" key="6">
    <source>
        <dbReference type="ARBA" id="ARBA00022597"/>
    </source>
</evidence>
<feature type="transmembrane region" description="Helical" evidence="12">
    <location>
        <begin position="91"/>
        <end position="110"/>
    </location>
</feature>
<evidence type="ECO:0000256" key="10">
    <source>
        <dbReference type="ARBA" id="ARBA00035611"/>
    </source>
</evidence>
<organism evidence="14 15">
    <name type="scientific">Thiorhodovibrio winogradskyi</name>
    <dbReference type="NCBI Taxonomy" id="77007"/>
    <lineage>
        <taxon>Bacteria</taxon>
        <taxon>Pseudomonadati</taxon>
        <taxon>Pseudomonadota</taxon>
        <taxon>Gammaproteobacteria</taxon>
        <taxon>Chromatiales</taxon>
        <taxon>Chromatiaceae</taxon>
        <taxon>Thiorhodovibrio</taxon>
    </lineage>
</organism>
<keyword evidence="15" id="KW-1185">Reference proteome</keyword>
<evidence type="ECO:0000256" key="2">
    <source>
        <dbReference type="ARBA" id="ARBA00007942"/>
    </source>
</evidence>
<feature type="transmembrane region" description="Helical" evidence="12">
    <location>
        <begin position="325"/>
        <end position="354"/>
    </location>
</feature>
<proteinExistence type="inferred from homology"/>
<dbReference type="Pfam" id="PF13407">
    <property type="entry name" value="Peripla_BP_4"/>
    <property type="match status" value="1"/>
</dbReference>
<evidence type="ECO:0000256" key="1">
    <source>
        <dbReference type="ARBA" id="ARBA00004429"/>
    </source>
</evidence>
<dbReference type="PANTHER" id="PTHR32196:SF32">
    <property type="entry name" value="XYLOSE TRANSPORT SYSTEM PERMEASE PROTEIN XYLH"/>
    <property type="match status" value="1"/>
</dbReference>
<evidence type="ECO:0000256" key="3">
    <source>
        <dbReference type="ARBA" id="ARBA00022448"/>
    </source>
</evidence>
<evidence type="ECO:0000313" key="14">
    <source>
        <dbReference type="EMBL" id="WPL19869.1"/>
    </source>
</evidence>
<dbReference type="RefSeq" id="WP_328985622.1">
    <property type="nucleotide sequence ID" value="NZ_CP121472.1"/>
</dbReference>
<evidence type="ECO:0000256" key="5">
    <source>
        <dbReference type="ARBA" id="ARBA00022519"/>
    </source>
</evidence>
<comment type="subcellular location">
    <subcellularLocation>
        <location evidence="1">Cell inner membrane</location>
        <topology evidence="1">Multi-pass membrane protein</topology>
    </subcellularLocation>
</comment>
<reference evidence="14 15" key="1">
    <citation type="journal article" date="2023" name="Microorganisms">
        <title>Thiorhodovibrio frisius and Trv. litoralis spp. nov., Two Novel Members from a Clade of Fastidious Purple Sulfur Bacteria That Exhibit Unique Red-Shifted Light-Harvesting Capabilities.</title>
        <authorList>
            <person name="Methner A."/>
            <person name="Kuzyk S.B."/>
            <person name="Petersen J."/>
            <person name="Bauer S."/>
            <person name="Brinkmann H."/>
            <person name="Sichau K."/>
            <person name="Wanner G."/>
            <person name="Wolf J."/>
            <person name="Neumann-Schaal M."/>
            <person name="Henke P."/>
            <person name="Tank M."/>
            <person name="Sproer C."/>
            <person name="Bunk B."/>
            <person name="Overmann J."/>
        </authorList>
    </citation>
    <scope>NUCLEOTIDE SEQUENCE [LARGE SCALE GENOMIC DNA]</scope>
    <source>
        <strain evidence="14 15">DSM 6702</strain>
    </source>
</reference>
<name>A0ABZ0SHG6_9GAMM</name>
<keyword evidence="3" id="KW-0813">Transport</keyword>
<comment type="function">
    <text evidence="10">Part of the binding-protein-dependent transport system for D-xylose. Probably responsible for the translocation of the substrate across the membrane.</text>
</comment>
<dbReference type="CDD" id="cd19994">
    <property type="entry name" value="PBP1_ChvE"/>
    <property type="match status" value="1"/>
</dbReference>
<dbReference type="SUPFAM" id="SSF53822">
    <property type="entry name" value="Periplasmic binding protein-like I"/>
    <property type="match status" value="1"/>
</dbReference>
<evidence type="ECO:0000256" key="4">
    <source>
        <dbReference type="ARBA" id="ARBA00022475"/>
    </source>
</evidence>
<dbReference type="Pfam" id="PF02653">
    <property type="entry name" value="BPD_transp_2"/>
    <property type="match status" value="1"/>
</dbReference>
<evidence type="ECO:0000313" key="15">
    <source>
        <dbReference type="Proteomes" id="UP001432180"/>
    </source>
</evidence>
<feature type="transmembrane region" description="Helical" evidence="12">
    <location>
        <begin position="241"/>
        <end position="264"/>
    </location>
</feature>
<feature type="transmembrane region" description="Helical" evidence="12">
    <location>
        <begin position="417"/>
        <end position="438"/>
    </location>
</feature>
<keyword evidence="5" id="KW-0997">Cell inner membrane</keyword>
<feature type="transmembrane region" description="Helical" evidence="12">
    <location>
        <begin position="284"/>
        <end position="304"/>
    </location>
</feature>
<feature type="transmembrane region" description="Helical" evidence="12">
    <location>
        <begin position="116"/>
        <end position="135"/>
    </location>
</feature>
<keyword evidence="14" id="KW-0675">Receptor</keyword>
<feature type="transmembrane region" description="Helical" evidence="12">
    <location>
        <begin position="16"/>
        <end position="39"/>
    </location>
</feature>
<evidence type="ECO:0000256" key="9">
    <source>
        <dbReference type="ARBA" id="ARBA00023136"/>
    </source>
</evidence>
<evidence type="ECO:0000256" key="12">
    <source>
        <dbReference type="SAM" id="Phobius"/>
    </source>
</evidence>
<sequence length="781" mass="82247">MMTALKHLFGSDPRQFGMIFALLALVSFFQIQTGGLVLTPANLMNLLNGNAYILVLAVGMVLVIIAGHIDLSVGSVAAFAGIVLALAIRDWGLAPWLAVLLCLGVGALIGAWQGFWVAYVGIPAFVVTLAGMMLFRGANQALGHANTIPVPESIQFLGGGYLPTFGYDTGLNDPTLMLGTGAILWLVIGGWRARQRTLALGGEVAPLGILAARLGLLAVVIAWLTYQFASGRPGTSFPVPGLMLVSLVLLYSFIAGHTILGRHVYAVGGNSQAARLSGVDTRRVTFLVMMNMSILAALAGLMFVGRATASGPFDGVSWELDAISAVFIGGAAVSGGVGTVIGAVIGGLVMAVLNNGLQLMGVGADWTQIIKGLVLLLAVAFDVYSKRQGRPSIIGWLMRQRPQPHPRSAQTEAATPAVLPVVLAALLLVGLGAGLLWLTGHRPTPGADADSAASGFPADSLIGVALPQKTSENWVLAQQLFQHGLGAAGFRFDVQFANGGVPEQQNQIQTMVAKGAKVIIVGAIDGSQLGGQLREAEDAGTRVIAYDRLLTNTSAVDYYVAYDNFKVGVLQGQALLEGLAQRKGAPPWTIELFAGSPDDANSQVFFDGAMSVLGPRIQDGTLVVTSRQTRFAQAATQGWKAENAQRRMDTLFAGTYDQTELAGVLAPNDTLARAILTSARAAGKALPVVTGQDSEVESVKSILRGEQYASIYKSTSDLVRQAIAMVVDLQQGREPPVNDDHSYNNGVKIVPAYLLEPLIVTQANAREVYAQDPILKRIVNP</sequence>
<dbReference type="InterPro" id="IPR001851">
    <property type="entry name" value="ABC_transp_permease"/>
</dbReference>
<dbReference type="PANTHER" id="PTHR32196">
    <property type="entry name" value="ABC TRANSPORTER PERMEASE PROTEIN YPHD-RELATED-RELATED"/>
    <property type="match status" value="1"/>
</dbReference>